<evidence type="ECO:0000313" key="2">
    <source>
        <dbReference type="Proteomes" id="UP000198211"/>
    </source>
</evidence>
<dbReference type="InterPro" id="IPR043502">
    <property type="entry name" value="DNA/RNA_pol_sf"/>
</dbReference>
<keyword evidence="2" id="KW-1185">Reference proteome</keyword>
<sequence>MAVWNSSVSLPKREFGTLTIPFLSHEVKDLPFPSTNKDVQYFLGYLNYYNNFTEALPVVAAVFYELDEERVRAGRILEAAKESFEIA</sequence>
<organism evidence="1 2">
    <name type="scientific">Phytophthora megakarya</name>
    <dbReference type="NCBI Taxonomy" id="4795"/>
    <lineage>
        <taxon>Eukaryota</taxon>
        <taxon>Sar</taxon>
        <taxon>Stramenopiles</taxon>
        <taxon>Oomycota</taxon>
        <taxon>Peronosporomycetes</taxon>
        <taxon>Peronosporales</taxon>
        <taxon>Peronosporaceae</taxon>
        <taxon>Phytophthora</taxon>
    </lineage>
</organism>
<comment type="caution">
    <text evidence="1">The sequence shown here is derived from an EMBL/GenBank/DDBJ whole genome shotgun (WGS) entry which is preliminary data.</text>
</comment>
<dbReference type="EMBL" id="NBNE01011262">
    <property type="protein sequence ID" value="OWY96756.1"/>
    <property type="molecule type" value="Genomic_DNA"/>
</dbReference>
<accession>A0A225UVZ5</accession>
<dbReference type="OrthoDB" id="115144at2759"/>
<evidence type="ECO:0000313" key="1">
    <source>
        <dbReference type="EMBL" id="OWY96756.1"/>
    </source>
</evidence>
<dbReference type="SUPFAM" id="SSF56672">
    <property type="entry name" value="DNA/RNA polymerases"/>
    <property type="match status" value="1"/>
</dbReference>
<keyword evidence="1" id="KW-0548">Nucleotidyltransferase</keyword>
<proteinExistence type="predicted"/>
<dbReference type="AlphaFoldDB" id="A0A225UVZ5"/>
<protein>
    <submittedName>
        <fullName evidence="1">Reverse transcriptase</fullName>
    </submittedName>
</protein>
<dbReference type="Proteomes" id="UP000198211">
    <property type="component" value="Unassembled WGS sequence"/>
</dbReference>
<gene>
    <name evidence="1" type="ORF">PHMEG_00032897</name>
</gene>
<dbReference type="InterPro" id="IPR043128">
    <property type="entry name" value="Rev_trsase/Diguanyl_cyclase"/>
</dbReference>
<dbReference type="GO" id="GO:0003964">
    <property type="term" value="F:RNA-directed DNA polymerase activity"/>
    <property type="evidence" value="ECO:0007669"/>
    <property type="project" value="UniProtKB-KW"/>
</dbReference>
<reference evidence="2" key="1">
    <citation type="submission" date="2017-03" db="EMBL/GenBank/DDBJ databases">
        <title>Phytopthora megakarya and P. palmivora, two closely related causual agents of cacao black pod achieved similar genome size and gene model numbers by different mechanisms.</title>
        <authorList>
            <person name="Ali S."/>
            <person name="Shao J."/>
            <person name="Larry D.J."/>
            <person name="Kronmiller B."/>
            <person name="Shen D."/>
            <person name="Strem M.D."/>
            <person name="Melnick R.L."/>
            <person name="Guiltinan M.J."/>
            <person name="Tyler B.M."/>
            <person name="Meinhardt L.W."/>
            <person name="Bailey B.A."/>
        </authorList>
    </citation>
    <scope>NUCLEOTIDE SEQUENCE [LARGE SCALE GENOMIC DNA]</scope>
    <source>
        <strain evidence="2">zdho120</strain>
    </source>
</reference>
<keyword evidence="1" id="KW-0695">RNA-directed DNA polymerase</keyword>
<keyword evidence="1" id="KW-0808">Transferase</keyword>
<dbReference type="Gene3D" id="3.30.70.270">
    <property type="match status" value="1"/>
</dbReference>
<name>A0A225UVZ5_9STRA</name>